<keyword evidence="2 3" id="KW-0067">ATP-binding</keyword>
<evidence type="ECO:0000256" key="2">
    <source>
        <dbReference type="ARBA" id="ARBA00022840"/>
    </source>
</evidence>
<dbReference type="SUPFAM" id="SSF56112">
    <property type="entry name" value="Protein kinase-like (PK-like)"/>
    <property type="match status" value="1"/>
</dbReference>
<keyword evidence="1 3" id="KW-0547">Nucleotide-binding</keyword>
<keyword evidence="4" id="KW-0418">Kinase</keyword>
<dbReference type="Pfam" id="PF00069">
    <property type="entry name" value="Pkinase"/>
    <property type="match status" value="1"/>
</dbReference>
<dbReference type="SMART" id="SM00220">
    <property type="entry name" value="S_TKc"/>
    <property type="match status" value="1"/>
</dbReference>
<evidence type="ECO:0000256" key="5">
    <source>
        <dbReference type="SAM" id="MobiDB-lite"/>
    </source>
</evidence>
<sequence length="445" mass="49851">PAGEGDPRAYFLFQLPPSVHCEFCRIMDGLLDLDWTRFGERHRNHRTYRVLHLSHVLKGPSEVLRDQTAVRLAYRREQRTDWVMNNWGNRNGRVGELVDLLESLQLFRPRDIILTECPERKPLPGPAPPPVNLFSENHQPPPRPPAATDDVMPPSPCSAITTIICWTYEEVHAGTRGFSPSLQVGEGGFGVVYRATLSNMDCAVKRLRQMDWTLLRKSFQTEVENLSKFRHPNIVDLLGFSEGEGGLMCLIYSYMQNRSLEDQLQNALGLSWPDRVSITEGAAAALQFLHHPPSRQEPLIHGDVKSSNILLDQHLVPKLSDFGLARYVPQNAAGCSTQTASVGKTKTVRGTLAYLPDEYVRRGELCTAVDVYSFGVVRRPGTDGKCSLSRSVLPQMSQLSLKVSCVFQVLLEVLTGRRALEQDGRSGDRYLVRAFTWGPVGMLTC</sequence>
<dbReference type="AlphaFoldDB" id="A0A3B3WPL7"/>
<feature type="region of interest" description="Disordered" evidence="5">
    <location>
        <begin position="118"/>
        <end position="151"/>
    </location>
</feature>
<proteinExistence type="inferred from homology"/>
<evidence type="ECO:0000256" key="3">
    <source>
        <dbReference type="PROSITE-ProRule" id="PRU10141"/>
    </source>
</evidence>
<dbReference type="SUPFAM" id="SSF47986">
    <property type="entry name" value="DEATH domain"/>
    <property type="match status" value="1"/>
</dbReference>
<dbReference type="GO" id="GO:0004674">
    <property type="term" value="F:protein serine/threonine kinase activity"/>
    <property type="evidence" value="ECO:0007669"/>
    <property type="project" value="UniProtKB-KW"/>
</dbReference>
<protein>
    <recommendedName>
        <fullName evidence="6">Protein kinase domain-containing protein</fullName>
    </recommendedName>
</protein>
<feature type="domain" description="Protein kinase" evidence="6">
    <location>
        <begin position="178"/>
        <end position="445"/>
    </location>
</feature>
<reference evidence="7" key="2">
    <citation type="submission" date="2025-09" db="UniProtKB">
        <authorList>
            <consortium name="Ensembl"/>
        </authorList>
    </citation>
    <scope>IDENTIFICATION</scope>
</reference>
<dbReference type="PROSITE" id="PS50011">
    <property type="entry name" value="PROTEIN_KINASE_DOM"/>
    <property type="match status" value="1"/>
</dbReference>
<evidence type="ECO:0000313" key="8">
    <source>
        <dbReference type="Proteomes" id="UP000261480"/>
    </source>
</evidence>
<dbReference type="InterPro" id="IPR011029">
    <property type="entry name" value="DEATH-like_dom_sf"/>
</dbReference>
<evidence type="ECO:0000256" key="1">
    <source>
        <dbReference type="ARBA" id="ARBA00022741"/>
    </source>
</evidence>
<reference evidence="7" key="1">
    <citation type="submission" date="2025-08" db="UniProtKB">
        <authorList>
            <consortium name="Ensembl"/>
        </authorList>
    </citation>
    <scope>IDENTIFICATION</scope>
</reference>
<keyword evidence="4" id="KW-0808">Transferase</keyword>
<dbReference type="InterPro" id="IPR017441">
    <property type="entry name" value="Protein_kinase_ATP_BS"/>
</dbReference>
<dbReference type="PROSITE" id="PS00108">
    <property type="entry name" value="PROTEIN_KINASE_ST"/>
    <property type="match status" value="1"/>
</dbReference>
<evidence type="ECO:0000259" key="6">
    <source>
        <dbReference type="PROSITE" id="PS50011"/>
    </source>
</evidence>
<name>A0A3B3WPL7_9TELE</name>
<feature type="binding site" evidence="3">
    <location>
        <position position="205"/>
    </location>
    <ligand>
        <name>ATP</name>
        <dbReference type="ChEBI" id="CHEBI:30616"/>
    </ligand>
</feature>
<keyword evidence="4" id="KW-0723">Serine/threonine-protein kinase</keyword>
<dbReference type="InterPro" id="IPR011009">
    <property type="entry name" value="Kinase-like_dom_sf"/>
</dbReference>
<evidence type="ECO:0000313" key="7">
    <source>
        <dbReference type="Ensembl" id="ENSPMEP00000004746.1"/>
    </source>
</evidence>
<dbReference type="GO" id="GO:0005524">
    <property type="term" value="F:ATP binding"/>
    <property type="evidence" value="ECO:0007669"/>
    <property type="project" value="UniProtKB-UniRule"/>
</dbReference>
<dbReference type="InterPro" id="IPR000719">
    <property type="entry name" value="Prot_kinase_dom"/>
</dbReference>
<dbReference type="Gene3D" id="1.10.533.10">
    <property type="entry name" value="Death Domain, Fas"/>
    <property type="match status" value="2"/>
</dbReference>
<dbReference type="Gene3D" id="1.10.510.10">
    <property type="entry name" value="Transferase(Phosphotransferase) domain 1"/>
    <property type="match status" value="1"/>
</dbReference>
<dbReference type="InterPro" id="IPR008271">
    <property type="entry name" value="Ser/Thr_kinase_AS"/>
</dbReference>
<dbReference type="Gene3D" id="3.30.200.20">
    <property type="entry name" value="Phosphorylase Kinase, domain 1"/>
    <property type="match status" value="1"/>
</dbReference>
<keyword evidence="8" id="KW-1185">Reference proteome</keyword>
<dbReference type="PANTHER" id="PTHR27001:SF939">
    <property type="entry name" value="INTERLEUKIN 1 RECEPTOR ASSOCIATED KINASE 1"/>
    <property type="match status" value="1"/>
</dbReference>
<dbReference type="Proteomes" id="UP000261480">
    <property type="component" value="Unplaced"/>
</dbReference>
<dbReference type="GO" id="GO:0005886">
    <property type="term" value="C:plasma membrane"/>
    <property type="evidence" value="ECO:0007669"/>
    <property type="project" value="TreeGrafter"/>
</dbReference>
<accession>A0A3B3WPL7</accession>
<dbReference type="PROSITE" id="PS00107">
    <property type="entry name" value="PROTEIN_KINASE_ATP"/>
    <property type="match status" value="1"/>
</dbReference>
<evidence type="ECO:0000256" key="4">
    <source>
        <dbReference type="RuleBase" id="RU000304"/>
    </source>
</evidence>
<dbReference type="Ensembl" id="ENSPMET00000008655.1">
    <property type="protein sequence ID" value="ENSPMEP00000004746.1"/>
    <property type="gene ID" value="ENSPMEG00000006084.1"/>
</dbReference>
<comment type="similarity">
    <text evidence="4">Belongs to the protein kinase superfamily.</text>
</comment>
<organism evidence="7 8">
    <name type="scientific">Poecilia mexicana</name>
    <dbReference type="NCBI Taxonomy" id="48701"/>
    <lineage>
        <taxon>Eukaryota</taxon>
        <taxon>Metazoa</taxon>
        <taxon>Chordata</taxon>
        <taxon>Craniata</taxon>
        <taxon>Vertebrata</taxon>
        <taxon>Euteleostomi</taxon>
        <taxon>Actinopterygii</taxon>
        <taxon>Neopterygii</taxon>
        <taxon>Teleostei</taxon>
        <taxon>Neoteleostei</taxon>
        <taxon>Acanthomorphata</taxon>
        <taxon>Ovalentaria</taxon>
        <taxon>Atherinomorphae</taxon>
        <taxon>Cyprinodontiformes</taxon>
        <taxon>Poeciliidae</taxon>
        <taxon>Poeciliinae</taxon>
        <taxon>Poecilia</taxon>
    </lineage>
</organism>
<dbReference type="PANTHER" id="PTHR27001">
    <property type="entry name" value="OS01G0253100 PROTEIN"/>
    <property type="match status" value="1"/>
</dbReference>